<organism evidence="1">
    <name type="scientific">marine metagenome</name>
    <dbReference type="NCBI Taxonomy" id="408172"/>
    <lineage>
        <taxon>unclassified sequences</taxon>
        <taxon>metagenomes</taxon>
        <taxon>ecological metagenomes</taxon>
    </lineage>
</organism>
<accession>A0A382B187</accession>
<sequence>MPNYNMENSMPIQRNQAFQVCKELHGLGKVWVVRKNGKFITAFKTKNEANVWIYIREK</sequence>
<dbReference type="EMBL" id="UINC01027729">
    <property type="protein sequence ID" value="SVB07479.1"/>
    <property type="molecule type" value="Genomic_DNA"/>
</dbReference>
<name>A0A382B187_9ZZZZ</name>
<reference evidence="1" key="1">
    <citation type="submission" date="2018-05" db="EMBL/GenBank/DDBJ databases">
        <authorList>
            <person name="Lanie J.A."/>
            <person name="Ng W.-L."/>
            <person name="Kazmierczak K.M."/>
            <person name="Andrzejewski T.M."/>
            <person name="Davidsen T.M."/>
            <person name="Wayne K.J."/>
            <person name="Tettelin H."/>
            <person name="Glass J.I."/>
            <person name="Rusch D."/>
            <person name="Podicherti R."/>
            <person name="Tsui H.-C.T."/>
            <person name="Winkler M.E."/>
        </authorList>
    </citation>
    <scope>NUCLEOTIDE SEQUENCE</scope>
</reference>
<proteinExistence type="predicted"/>
<evidence type="ECO:0000313" key="1">
    <source>
        <dbReference type="EMBL" id="SVB07479.1"/>
    </source>
</evidence>
<dbReference type="AlphaFoldDB" id="A0A382B187"/>
<gene>
    <name evidence="1" type="ORF">METZ01_LOCUS160333</name>
</gene>
<protein>
    <submittedName>
        <fullName evidence="1">Uncharacterized protein</fullName>
    </submittedName>
</protein>